<dbReference type="EMBL" id="BGPR01002466">
    <property type="protein sequence ID" value="GBM73928.1"/>
    <property type="molecule type" value="Genomic_DNA"/>
</dbReference>
<evidence type="ECO:0000313" key="2">
    <source>
        <dbReference type="Proteomes" id="UP000499080"/>
    </source>
</evidence>
<comment type="caution">
    <text evidence="1">The sequence shown here is derived from an EMBL/GenBank/DDBJ whole genome shotgun (WGS) entry which is preliminary data.</text>
</comment>
<name>A0A4Y2I8C7_ARAVE</name>
<dbReference type="AlphaFoldDB" id="A0A4Y2I8C7"/>
<reference evidence="1 2" key="1">
    <citation type="journal article" date="2019" name="Sci. Rep.">
        <title>Orb-weaving spider Araneus ventricosus genome elucidates the spidroin gene catalogue.</title>
        <authorList>
            <person name="Kono N."/>
            <person name="Nakamura H."/>
            <person name="Ohtoshi R."/>
            <person name="Moran D.A.P."/>
            <person name="Shinohara A."/>
            <person name="Yoshida Y."/>
            <person name="Fujiwara M."/>
            <person name="Mori M."/>
            <person name="Tomita M."/>
            <person name="Arakawa K."/>
        </authorList>
    </citation>
    <scope>NUCLEOTIDE SEQUENCE [LARGE SCALE GENOMIC DNA]</scope>
</reference>
<evidence type="ECO:0000313" key="1">
    <source>
        <dbReference type="EMBL" id="GBM73928.1"/>
    </source>
</evidence>
<organism evidence="1 2">
    <name type="scientific">Araneus ventricosus</name>
    <name type="common">Orbweaver spider</name>
    <name type="synonym">Epeira ventricosa</name>
    <dbReference type="NCBI Taxonomy" id="182803"/>
    <lineage>
        <taxon>Eukaryota</taxon>
        <taxon>Metazoa</taxon>
        <taxon>Ecdysozoa</taxon>
        <taxon>Arthropoda</taxon>
        <taxon>Chelicerata</taxon>
        <taxon>Arachnida</taxon>
        <taxon>Araneae</taxon>
        <taxon>Araneomorphae</taxon>
        <taxon>Entelegynae</taxon>
        <taxon>Araneoidea</taxon>
        <taxon>Araneidae</taxon>
        <taxon>Araneus</taxon>
    </lineage>
</organism>
<proteinExistence type="predicted"/>
<protein>
    <submittedName>
        <fullName evidence="1">Uncharacterized protein</fullName>
    </submittedName>
</protein>
<sequence length="104" mass="12197">MARIGQQQSLLSKCSPVFNLSTYKFNKKQLMPELFEQDLHPTFSTLHSSQQITKAKTVEFIFTLKIFFSTIKFRLQKIIEIQEPMSYILMDPKRTNGNIFSKTM</sequence>
<keyword evidence="2" id="KW-1185">Reference proteome</keyword>
<accession>A0A4Y2I8C7</accession>
<gene>
    <name evidence="1" type="ORF">AVEN_133564_1</name>
</gene>
<dbReference type="Proteomes" id="UP000499080">
    <property type="component" value="Unassembled WGS sequence"/>
</dbReference>